<evidence type="ECO:0000313" key="3">
    <source>
        <dbReference type="Proteomes" id="UP000324705"/>
    </source>
</evidence>
<evidence type="ECO:0000256" key="1">
    <source>
        <dbReference type="SAM" id="MobiDB-lite"/>
    </source>
</evidence>
<dbReference type="Gramene" id="TRITD2Av1G151600.1">
    <property type="protein sequence ID" value="TRITD2Av1G151600.1"/>
    <property type="gene ID" value="TRITD2Av1G151600"/>
</dbReference>
<proteinExistence type="predicted"/>
<keyword evidence="3" id="KW-1185">Reference proteome</keyword>
<name>A0A9R1NU02_TRITD</name>
<dbReference type="EMBL" id="LT934113">
    <property type="protein sequence ID" value="VAH31124.1"/>
    <property type="molecule type" value="Genomic_DNA"/>
</dbReference>
<organism evidence="2 3">
    <name type="scientific">Triticum turgidum subsp. durum</name>
    <name type="common">Durum wheat</name>
    <name type="synonym">Triticum durum</name>
    <dbReference type="NCBI Taxonomy" id="4567"/>
    <lineage>
        <taxon>Eukaryota</taxon>
        <taxon>Viridiplantae</taxon>
        <taxon>Streptophyta</taxon>
        <taxon>Embryophyta</taxon>
        <taxon>Tracheophyta</taxon>
        <taxon>Spermatophyta</taxon>
        <taxon>Magnoliopsida</taxon>
        <taxon>Liliopsida</taxon>
        <taxon>Poales</taxon>
        <taxon>Poaceae</taxon>
        <taxon>BOP clade</taxon>
        <taxon>Pooideae</taxon>
        <taxon>Triticodae</taxon>
        <taxon>Triticeae</taxon>
        <taxon>Triticinae</taxon>
        <taxon>Triticum</taxon>
    </lineage>
</organism>
<evidence type="ECO:0000313" key="2">
    <source>
        <dbReference type="EMBL" id="VAH31124.1"/>
    </source>
</evidence>
<feature type="region of interest" description="Disordered" evidence="1">
    <location>
        <begin position="150"/>
        <end position="234"/>
    </location>
</feature>
<dbReference type="Proteomes" id="UP000324705">
    <property type="component" value="Chromosome 2A"/>
</dbReference>
<feature type="region of interest" description="Disordered" evidence="1">
    <location>
        <begin position="1"/>
        <end position="72"/>
    </location>
</feature>
<sequence>MEAALSPPQAYPGLTPTPARCFLERTGDDQRDRTTPQLGPRAPGGGQVRDGAPEVMAGHAGSHPAGHRPTELRREKVVRGQLEKGRWRLASRDPSLAARPSSVPTTIMSVEAETARTKTIAMPEEEASHCASAMDCPSRASSLAAIQSSPPFSDRRHLRGRTSATPLRLLRPTRPWADDEQDLSGLGVSMEAEPSAGDGRKSSGLGSSSHGFDETRDPPCVATYQGCPHPLRRW</sequence>
<protein>
    <submittedName>
        <fullName evidence="2">Uncharacterized protein</fullName>
    </submittedName>
</protein>
<reference evidence="2 3" key="1">
    <citation type="submission" date="2017-09" db="EMBL/GenBank/DDBJ databases">
        <authorList>
            <consortium name="International Durum Wheat Genome Sequencing Consortium (IDWGSC)"/>
            <person name="Milanesi L."/>
        </authorList>
    </citation>
    <scope>NUCLEOTIDE SEQUENCE [LARGE SCALE GENOMIC DNA]</scope>
    <source>
        <strain evidence="3">cv. Svevo</strain>
    </source>
</reference>
<accession>A0A9R1NU02</accession>
<gene>
    <name evidence="2" type="ORF">TRITD_2Av1G151600</name>
</gene>
<dbReference type="AlphaFoldDB" id="A0A9R1NU02"/>
<feature type="compositionally biased region" description="Basic and acidic residues" evidence="1">
    <location>
        <begin position="22"/>
        <end position="34"/>
    </location>
</feature>